<evidence type="ECO:0000313" key="2">
    <source>
        <dbReference type="Proteomes" id="UP000798662"/>
    </source>
</evidence>
<name>A0ACC3CH17_PYRYE</name>
<comment type="caution">
    <text evidence="1">The sequence shown here is derived from an EMBL/GenBank/DDBJ whole genome shotgun (WGS) entry which is preliminary data.</text>
</comment>
<evidence type="ECO:0000313" key="1">
    <source>
        <dbReference type="EMBL" id="KAK1869497.1"/>
    </source>
</evidence>
<reference evidence="1" key="1">
    <citation type="submission" date="2019-11" db="EMBL/GenBank/DDBJ databases">
        <title>Nori genome reveals adaptations in red seaweeds to the harsh intertidal environment.</title>
        <authorList>
            <person name="Wang D."/>
            <person name="Mao Y."/>
        </authorList>
    </citation>
    <scope>NUCLEOTIDE SEQUENCE</scope>
    <source>
        <tissue evidence="1">Gametophyte</tissue>
    </source>
</reference>
<dbReference type="Proteomes" id="UP000798662">
    <property type="component" value="Chromosome 3"/>
</dbReference>
<accession>A0ACC3CH17</accession>
<sequence length="703" mass="70740">MAESLGDVASSLAALGFGSHSAVLCAARVLHYSAQLLYDAGCGDLVVAVVVGKRDSTNGVLLYGGPPRSVSVGPSLMANLSTSVRLMLSSLRAIASCPERAPPAHQLLDTFSQRTPHSPTPAAPAAPLRPSWVPPNDDDGSWNEDNPSGALSLPASPSLPASTPSGIVPGPTALRPPLPSSGGVPPSAVAPSLGIAGAGAGRGGSAASAASGDLAESAGRGELVAGAMRRGLAAGRGRGVSADVVDGDQQNLSSPSMVLDTVPGLLDIPDMIGSAAEEAKLTLRPLNQIFIPDDVTSSVLRQLRTYYDSDKWLLRRWAPLLKHACTLLIAKKTAPGKKAITIGSYRSMTPKVCFNAIVTFTDGLCKRVAERPMLDKTSHVNETAYFAVILVMAYQEQTFYLWLIEQFAHGAVCATGRKRKAPLLAAGEDAAAGAVEGSGPSRGGAAAAERGDPARGGCGTEGRGGSVSGGAGAEEAGRLAHVAADATRGGGPACGGSAAVGGDHQARGSSATGGGDDQARGGSTPGGGEDPERGGSGAERGGGRASEAGRDGVGGAPSGAAAGEAAVVPPSSVAQAVNSRRSCAQLMREQCVSATIYNSPSMELLLRDHKAVAVGLCDPSATCAPDGYELGNTDVFVHGGAEVVRGCGGLAYPGNCSDSSSQRRTLQAVCVSPFTWELSHIACTTLPSAGHGTCVATCPPVCH</sequence>
<gene>
    <name evidence="1" type="ORF">I4F81_011973</name>
</gene>
<keyword evidence="2" id="KW-1185">Reference proteome</keyword>
<organism evidence="1 2">
    <name type="scientific">Pyropia yezoensis</name>
    <name type="common">Susabi-nori</name>
    <name type="synonym">Porphyra yezoensis</name>
    <dbReference type="NCBI Taxonomy" id="2788"/>
    <lineage>
        <taxon>Eukaryota</taxon>
        <taxon>Rhodophyta</taxon>
        <taxon>Bangiophyceae</taxon>
        <taxon>Bangiales</taxon>
        <taxon>Bangiaceae</taxon>
        <taxon>Pyropia</taxon>
    </lineage>
</organism>
<dbReference type="EMBL" id="CM020620">
    <property type="protein sequence ID" value="KAK1869497.1"/>
    <property type="molecule type" value="Genomic_DNA"/>
</dbReference>
<proteinExistence type="predicted"/>
<protein>
    <submittedName>
        <fullName evidence="1">Uncharacterized protein</fullName>
    </submittedName>
</protein>